<evidence type="ECO:0000313" key="2">
    <source>
        <dbReference type="Proteomes" id="UP000663505"/>
    </source>
</evidence>
<dbReference type="Proteomes" id="UP000663505">
    <property type="component" value="Chromosome"/>
</dbReference>
<proteinExistence type="predicted"/>
<reference evidence="1 2" key="1">
    <citation type="submission" date="2021-02" db="EMBL/GenBank/DDBJ databases">
        <title>Alicyclobacillus curvatus sp. nov. and Alicyclobacillus mengziensis sp. nov., two acidophilic bacteria isolated from acid mine drainage.</title>
        <authorList>
            <person name="Huang Y."/>
        </authorList>
    </citation>
    <scope>NUCLEOTIDE SEQUENCE [LARGE SCALE GENOMIC DNA]</scope>
    <source>
        <strain evidence="1 2">S30H14</strain>
    </source>
</reference>
<organism evidence="1 2">
    <name type="scientific">Alicyclobacillus mengziensis</name>
    <dbReference type="NCBI Taxonomy" id="2931921"/>
    <lineage>
        <taxon>Bacteria</taxon>
        <taxon>Bacillati</taxon>
        <taxon>Bacillota</taxon>
        <taxon>Bacilli</taxon>
        <taxon>Bacillales</taxon>
        <taxon>Alicyclobacillaceae</taxon>
        <taxon>Alicyclobacillus</taxon>
    </lineage>
</organism>
<dbReference type="KEGG" id="afx:JZ786_04645"/>
<dbReference type="AlphaFoldDB" id="A0A9X7Z8J5"/>
<name>A0A9X7Z8J5_9BACL</name>
<accession>A0A9X7Z8J5</accession>
<dbReference type="PANTHER" id="PTHR34351">
    <property type="entry name" value="SLR1927 PROTEIN-RELATED"/>
    <property type="match status" value="1"/>
</dbReference>
<keyword evidence="2" id="KW-1185">Reference proteome</keyword>
<sequence length="110" mass="12209">MFGLHTASKQVPLSGELIVYPRILEFGELPAPLHRWLGELKIRHSVVTDPFLVSGVREYLPGDSIRLIHWKATAHTGDVIRIGISQSSTPNFLWNRSPRVPAGFPGSSRA</sequence>
<dbReference type="PANTHER" id="PTHR34351:SF2">
    <property type="entry name" value="DUF58 DOMAIN-CONTAINING PROTEIN"/>
    <property type="match status" value="1"/>
</dbReference>
<dbReference type="EMBL" id="CP071182">
    <property type="protein sequence ID" value="QSO48286.1"/>
    <property type="molecule type" value="Genomic_DNA"/>
</dbReference>
<protein>
    <submittedName>
        <fullName evidence="1">DUF58 domain-containing protein</fullName>
    </submittedName>
</protein>
<gene>
    <name evidence="1" type="ORF">JZ786_04645</name>
</gene>
<evidence type="ECO:0000313" key="1">
    <source>
        <dbReference type="EMBL" id="QSO48286.1"/>
    </source>
</evidence>